<organism evidence="1 2">
    <name type="scientific">Halobacillus naozhouensis</name>
    <dbReference type="NCBI Taxonomy" id="554880"/>
    <lineage>
        <taxon>Bacteria</taxon>
        <taxon>Bacillati</taxon>
        <taxon>Bacillota</taxon>
        <taxon>Bacilli</taxon>
        <taxon>Bacillales</taxon>
        <taxon>Bacillaceae</taxon>
        <taxon>Halobacillus</taxon>
    </lineage>
</organism>
<evidence type="ECO:0008006" key="3">
    <source>
        <dbReference type="Google" id="ProtNLM"/>
    </source>
</evidence>
<evidence type="ECO:0000313" key="2">
    <source>
        <dbReference type="Proteomes" id="UP001221597"/>
    </source>
</evidence>
<gene>
    <name evidence="1" type="ORF">P9989_08665</name>
</gene>
<sequence length="116" mass="13566">MTNIYNYDFYKVRKEVKGVTEKKTMVYEIYLSTVKYVHKHSEGSYHNNAEYLTTQADLRNFFDGDEAALLRALGDLMNYWGIDTDNEVDPMRTGGFEEFPTLGHVCSYIERRVKDS</sequence>
<evidence type="ECO:0000313" key="1">
    <source>
        <dbReference type="EMBL" id="WFT76418.1"/>
    </source>
</evidence>
<protein>
    <recommendedName>
        <fullName evidence="3">Phage protein</fullName>
    </recommendedName>
</protein>
<dbReference type="EMBL" id="CP121671">
    <property type="protein sequence ID" value="WFT76418.1"/>
    <property type="molecule type" value="Genomic_DNA"/>
</dbReference>
<accession>A0ABY8J4Q8</accession>
<name>A0ABY8J4Q8_9BACI</name>
<dbReference type="Proteomes" id="UP001221597">
    <property type="component" value="Chromosome"/>
</dbReference>
<proteinExistence type="predicted"/>
<reference evidence="1 2" key="1">
    <citation type="submission" date="2023-04" db="EMBL/GenBank/DDBJ databases">
        <title>Genome sequence of Halobacillus naozhouensis KACC 21980.</title>
        <authorList>
            <person name="Kim S."/>
            <person name="Heo J."/>
            <person name="Kwon S.-W."/>
        </authorList>
    </citation>
    <scope>NUCLEOTIDE SEQUENCE [LARGE SCALE GENOMIC DNA]</scope>
    <source>
        <strain evidence="1 2">KCTC 13234</strain>
    </source>
</reference>
<dbReference type="RefSeq" id="WP_283078372.1">
    <property type="nucleotide sequence ID" value="NZ_CP121671.1"/>
</dbReference>
<keyword evidence="2" id="KW-1185">Reference proteome</keyword>